<evidence type="ECO:0000313" key="2">
    <source>
        <dbReference type="EMBL" id="ELZ22289.1"/>
    </source>
</evidence>
<evidence type="ECO:0000256" key="1">
    <source>
        <dbReference type="SAM" id="Phobius"/>
    </source>
</evidence>
<keyword evidence="3" id="KW-1185">Reference proteome</keyword>
<dbReference type="EMBL" id="AOIU01000036">
    <property type="protein sequence ID" value="ELZ22289.1"/>
    <property type="molecule type" value="Genomic_DNA"/>
</dbReference>
<accession>M0CK74</accession>
<protein>
    <submittedName>
        <fullName evidence="2">Uncharacterized protein</fullName>
    </submittedName>
</protein>
<dbReference type="RefSeq" id="WP_006885125.1">
    <property type="nucleotide sequence ID" value="NZ_AOIU01000036.1"/>
</dbReference>
<gene>
    <name evidence="2" type="ORF">C475_17293</name>
</gene>
<sequence>MATGDDSDRRRPRVLVILLGVGLMGALYVLGSVFEPTDIPGLAAFYGAYLGAFVLAGIVLVKVYVPSFDDEDLEVDEGPPTVEWDDDWGVSAVEVATALGLAVLLVLGGRASLALGPIALVAFLTFMSGVGVAVTRWLYAPESGRAAVDRDHPFTTPEGVVKRQTHVFENLVGWFVLATVPLLFLGPTPVELAGRTVEIPPAAFTVAALCGLAATHWVLTRPLVGS</sequence>
<feature type="transmembrane region" description="Helical" evidence="1">
    <location>
        <begin position="202"/>
        <end position="219"/>
    </location>
</feature>
<keyword evidence="1" id="KW-1133">Transmembrane helix</keyword>
<dbReference type="Proteomes" id="UP000011626">
    <property type="component" value="Unassembled WGS sequence"/>
</dbReference>
<dbReference type="AlphaFoldDB" id="M0CK74"/>
<dbReference type="STRING" id="797114.C475_17293"/>
<evidence type="ECO:0000313" key="3">
    <source>
        <dbReference type="Proteomes" id="UP000011626"/>
    </source>
</evidence>
<feature type="transmembrane region" description="Helical" evidence="1">
    <location>
        <begin position="114"/>
        <end position="139"/>
    </location>
</feature>
<dbReference type="OrthoDB" id="386963at2157"/>
<feature type="transmembrane region" description="Helical" evidence="1">
    <location>
        <begin position="88"/>
        <end position="107"/>
    </location>
</feature>
<feature type="transmembrane region" description="Helical" evidence="1">
    <location>
        <begin position="43"/>
        <end position="65"/>
    </location>
</feature>
<organism evidence="2 3">
    <name type="scientific">Halosimplex carlsbadense 2-9-1</name>
    <dbReference type="NCBI Taxonomy" id="797114"/>
    <lineage>
        <taxon>Archaea</taxon>
        <taxon>Methanobacteriati</taxon>
        <taxon>Methanobacteriota</taxon>
        <taxon>Stenosarchaea group</taxon>
        <taxon>Halobacteria</taxon>
        <taxon>Halobacteriales</taxon>
        <taxon>Haloarculaceae</taxon>
        <taxon>Halosimplex</taxon>
    </lineage>
</organism>
<comment type="caution">
    <text evidence="2">The sequence shown here is derived from an EMBL/GenBank/DDBJ whole genome shotgun (WGS) entry which is preliminary data.</text>
</comment>
<proteinExistence type="predicted"/>
<name>M0CK74_9EURY</name>
<feature type="transmembrane region" description="Helical" evidence="1">
    <location>
        <begin position="12"/>
        <end position="31"/>
    </location>
</feature>
<keyword evidence="1" id="KW-0812">Transmembrane</keyword>
<feature type="transmembrane region" description="Helical" evidence="1">
    <location>
        <begin position="171"/>
        <end position="190"/>
    </location>
</feature>
<reference evidence="2 3" key="1">
    <citation type="journal article" date="2014" name="PLoS Genet.">
        <title>Phylogenetically driven sequencing of extremely halophilic archaea reveals strategies for static and dynamic osmo-response.</title>
        <authorList>
            <person name="Becker E.A."/>
            <person name="Seitzer P.M."/>
            <person name="Tritt A."/>
            <person name="Larsen D."/>
            <person name="Krusor M."/>
            <person name="Yao A.I."/>
            <person name="Wu D."/>
            <person name="Madern D."/>
            <person name="Eisen J.A."/>
            <person name="Darling A.E."/>
            <person name="Facciotti M.T."/>
        </authorList>
    </citation>
    <scope>NUCLEOTIDE SEQUENCE [LARGE SCALE GENOMIC DNA]</scope>
    <source>
        <strain evidence="2 3">2-9-1</strain>
    </source>
</reference>
<keyword evidence="1" id="KW-0472">Membrane</keyword>